<evidence type="ECO:0000313" key="9">
    <source>
        <dbReference type="Proteomes" id="UP000326759"/>
    </source>
</evidence>
<dbReference type="InterPro" id="IPR027408">
    <property type="entry name" value="PNPase/RNase_PH_dom_sf"/>
</dbReference>
<gene>
    <name evidence="8" type="primary">PNPT1</name>
    <name evidence="8" type="ORF">Anas_03990</name>
</gene>
<evidence type="ECO:0000256" key="3">
    <source>
        <dbReference type="ARBA" id="ARBA00022679"/>
    </source>
</evidence>
<evidence type="ECO:0000256" key="1">
    <source>
        <dbReference type="ARBA" id="ARBA00007404"/>
    </source>
</evidence>
<dbReference type="PROSITE" id="PS50084">
    <property type="entry name" value="KH_TYPE_1"/>
    <property type="match status" value="1"/>
</dbReference>
<keyword evidence="9" id="KW-1185">Reference proteome</keyword>
<evidence type="ECO:0000313" key="8">
    <source>
        <dbReference type="EMBL" id="KAB7496984.1"/>
    </source>
</evidence>
<protein>
    <recommendedName>
        <fullName evidence="2">polyribonucleotide nucleotidyltransferase</fullName>
        <ecNumber evidence="2">2.7.7.8</ecNumber>
    </recommendedName>
</protein>
<dbReference type="GO" id="GO:0005739">
    <property type="term" value="C:mitochondrion"/>
    <property type="evidence" value="ECO:0007669"/>
    <property type="project" value="TreeGrafter"/>
</dbReference>
<dbReference type="SUPFAM" id="SSF54791">
    <property type="entry name" value="Eukaryotic type KH-domain (KH-domain type I)"/>
    <property type="match status" value="1"/>
</dbReference>
<dbReference type="InterPro" id="IPR036345">
    <property type="entry name" value="ExoRNase_PH_dom2_sf"/>
</dbReference>
<dbReference type="InterPro" id="IPR036612">
    <property type="entry name" value="KH_dom_type_1_sf"/>
</dbReference>
<comment type="caution">
    <text evidence="8">The sequence shown here is derived from an EMBL/GenBank/DDBJ whole genome shotgun (WGS) entry which is preliminary data.</text>
</comment>
<feature type="domain" description="S1 motif" evidence="7">
    <location>
        <begin position="522"/>
        <end position="593"/>
    </location>
</feature>
<sequence>MRSFSVRNFFTNVACRKYQEITEFSNGRKLVLESGNIAKLADGAAIATLEETSVLVTSVSKIKPGSSSSFMPLTVDYRLKYAAAGRIPSNFLRRELAPTEKEILTSRVIASASLAISSIPWRGPVGAVRVGLIKGEVIIFPTIKELARSDLNLIITASDNNHIVMLEGSGMPVSLENLKKAIKIGVNECQKIIISIKNLAMQVQKEKKEYIPPPQPPETIVAAVKSLGMTKIHNIFTDASHDKLSRDGAVNELKLQILDMVKESYPDLDVTFYNAAFNKLVKEEFRYLILEKDIRCDGRKLNELRPISCDIDLFKPLHGSSLFQRGQTQVQCTVAFDSPDKAISKNFLLHYLFPSFANNELSQAKAVSRREIGHGALAAKGLRPILPKENPFCILLSATVMESNGIEDYLGDMDFKVAGTKDGVTALQADVKLPGIPMEIVMNSLDEGMIGIKNILSIMNKTISSPKKDKENLPVIINKEIPPHKRGALIGIGGMNMIRIQSETGVKLITESLQGEPELDFGGIYTAKIVEIRPHGVMITLYDGMPPTLLHNTQLDTKKISHPSALNLEVGHEIKVKYFGRDPASGAIRVSRRALLSVNPLAKKLFSNGES</sequence>
<dbReference type="FunFam" id="2.40.50.140:FF:000113">
    <property type="entry name" value="polyribonucleotide nucleotidyltransferase 1, mitochondrial"/>
    <property type="match status" value="1"/>
</dbReference>
<dbReference type="Gene3D" id="3.30.230.70">
    <property type="entry name" value="GHMP Kinase, N-terminal domain"/>
    <property type="match status" value="4"/>
</dbReference>
<accession>A0A5N5SS33</accession>
<name>A0A5N5SS33_9CRUS</name>
<evidence type="ECO:0000256" key="6">
    <source>
        <dbReference type="PROSITE-ProRule" id="PRU00117"/>
    </source>
</evidence>
<dbReference type="SUPFAM" id="SSF54211">
    <property type="entry name" value="Ribosomal protein S5 domain 2-like"/>
    <property type="match status" value="2"/>
</dbReference>
<dbReference type="Pfam" id="PF03725">
    <property type="entry name" value="RNase_PH_C"/>
    <property type="match status" value="1"/>
</dbReference>
<dbReference type="PANTHER" id="PTHR11252:SF0">
    <property type="entry name" value="POLYRIBONUCLEOTIDE NUCLEOTIDYLTRANSFERASE 1, MITOCHONDRIAL"/>
    <property type="match status" value="1"/>
</dbReference>
<evidence type="ECO:0000259" key="7">
    <source>
        <dbReference type="PROSITE" id="PS50126"/>
    </source>
</evidence>
<dbReference type="GO" id="GO:0000175">
    <property type="term" value="F:3'-5'-RNA exonuclease activity"/>
    <property type="evidence" value="ECO:0007669"/>
    <property type="project" value="TreeGrafter"/>
</dbReference>
<feature type="non-terminal residue" evidence="8">
    <location>
        <position position="611"/>
    </location>
</feature>
<dbReference type="Gene3D" id="1.10.10.400">
    <property type="entry name" value="Polyribonucleotide nucleotidyltransferase, RNA-binding domain"/>
    <property type="match status" value="1"/>
</dbReference>
<keyword evidence="5 6" id="KW-0694">RNA-binding</keyword>
<dbReference type="InterPro" id="IPR001247">
    <property type="entry name" value="ExoRNase_PH_dom1"/>
</dbReference>
<evidence type="ECO:0000256" key="5">
    <source>
        <dbReference type="ARBA" id="ARBA00022884"/>
    </source>
</evidence>
<dbReference type="EC" id="2.7.7.8" evidence="2"/>
<dbReference type="InterPro" id="IPR012340">
    <property type="entry name" value="NA-bd_OB-fold"/>
</dbReference>
<evidence type="ECO:0000256" key="4">
    <source>
        <dbReference type="ARBA" id="ARBA00022695"/>
    </source>
</evidence>
<dbReference type="SUPFAM" id="SSF55666">
    <property type="entry name" value="Ribonuclease PH domain 2-like"/>
    <property type="match status" value="2"/>
</dbReference>
<dbReference type="AlphaFoldDB" id="A0A5N5SS33"/>
<dbReference type="InterPro" id="IPR015847">
    <property type="entry name" value="ExoRNase_PH_dom2"/>
</dbReference>
<dbReference type="Proteomes" id="UP000326759">
    <property type="component" value="Unassembled WGS sequence"/>
</dbReference>
<dbReference type="Pfam" id="PF03726">
    <property type="entry name" value="PNPase"/>
    <property type="match status" value="1"/>
</dbReference>
<dbReference type="InterPro" id="IPR020568">
    <property type="entry name" value="Ribosomal_Su5_D2-typ_SF"/>
</dbReference>
<dbReference type="GO" id="GO:0004654">
    <property type="term" value="F:polyribonucleotide nucleotidyltransferase activity"/>
    <property type="evidence" value="ECO:0007669"/>
    <property type="project" value="UniProtKB-EC"/>
</dbReference>
<organism evidence="8 9">
    <name type="scientific">Armadillidium nasatum</name>
    <dbReference type="NCBI Taxonomy" id="96803"/>
    <lineage>
        <taxon>Eukaryota</taxon>
        <taxon>Metazoa</taxon>
        <taxon>Ecdysozoa</taxon>
        <taxon>Arthropoda</taxon>
        <taxon>Crustacea</taxon>
        <taxon>Multicrustacea</taxon>
        <taxon>Malacostraca</taxon>
        <taxon>Eumalacostraca</taxon>
        <taxon>Peracarida</taxon>
        <taxon>Isopoda</taxon>
        <taxon>Oniscidea</taxon>
        <taxon>Crinocheta</taxon>
        <taxon>Armadillidiidae</taxon>
        <taxon>Armadillidium</taxon>
    </lineage>
</organism>
<dbReference type="Gene3D" id="2.40.50.140">
    <property type="entry name" value="Nucleic acid-binding proteins"/>
    <property type="match status" value="1"/>
</dbReference>
<reference evidence="8 9" key="1">
    <citation type="journal article" date="2019" name="PLoS Biol.">
        <title>Sex chromosomes control vertical transmission of feminizing Wolbachia symbionts in an isopod.</title>
        <authorList>
            <person name="Becking T."/>
            <person name="Chebbi M.A."/>
            <person name="Giraud I."/>
            <person name="Moumen B."/>
            <person name="Laverre T."/>
            <person name="Caubet Y."/>
            <person name="Peccoud J."/>
            <person name="Gilbert C."/>
            <person name="Cordaux R."/>
        </authorList>
    </citation>
    <scope>NUCLEOTIDE SEQUENCE [LARGE SCALE GENOMIC DNA]</scope>
    <source>
        <strain evidence="8">ANa2</strain>
        <tissue evidence="8">Whole body excluding digestive tract and cuticle</tissue>
    </source>
</reference>
<keyword evidence="4" id="KW-0548">Nucleotidyltransferase</keyword>
<dbReference type="GO" id="GO:0000965">
    <property type="term" value="P:mitochondrial RNA 3'-end processing"/>
    <property type="evidence" value="ECO:0007669"/>
    <property type="project" value="TreeGrafter"/>
</dbReference>
<dbReference type="Pfam" id="PF01138">
    <property type="entry name" value="RNase_PH"/>
    <property type="match status" value="2"/>
</dbReference>
<dbReference type="SUPFAM" id="SSF50249">
    <property type="entry name" value="Nucleic acid-binding proteins"/>
    <property type="match status" value="1"/>
</dbReference>
<dbReference type="InterPro" id="IPR003029">
    <property type="entry name" value="S1_domain"/>
</dbReference>
<dbReference type="Gene3D" id="3.30.1370.10">
    <property type="entry name" value="K Homology domain, type 1"/>
    <property type="match status" value="1"/>
</dbReference>
<dbReference type="GO" id="GO:0005829">
    <property type="term" value="C:cytosol"/>
    <property type="evidence" value="ECO:0007669"/>
    <property type="project" value="TreeGrafter"/>
</dbReference>
<dbReference type="InterPro" id="IPR015848">
    <property type="entry name" value="PNPase_PH_RNA-bd_bac/org-type"/>
</dbReference>
<keyword evidence="3 8" id="KW-0808">Transferase</keyword>
<dbReference type="GO" id="GO:0000958">
    <property type="term" value="P:mitochondrial mRNA catabolic process"/>
    <property type="evidence" value="ECO:0007669"/>
    <property type="project" value="TreeGrafter"/>
</dbReference>
<dbReference type="PANTHER" id="PTHR11252">
    <property type="entry name" value="POLYRIBONUCLEOTIDE NUCLEOTIDYLTRANSFERASE"/>
    <property type="match status" value="1"/>
</dbReference>
<evidence type="ECO:0000256" key="2">
    <source>
        <dbReference type="ARBA" id="ARBA00012416"/>
    </source>
</evidence>
<dbReference type="GO" id="GO:0003723">
    <property type="term" value="F:RNA binding"/>
    <property type="evidence" value="ECO:0007669"/>
    <property type="project" value="UniProtKB-UniRule"/>
</dbReference>
<dbReference type="OrthoDB" id="437922at2759"/>
<proteinExistence type="inferred from homology"/>
<dbReference type="PROSITE" id="PS50126">
    <property type="entry name" value="S1"/>
    <property type="match status" value="1"/>
</dbReference>
<comment type="similarity">
    <text evidence="1">Belongs to the polyribonucleotide nucleotidyltransferase family.</text>
</comment>
<dbReference type="EMBL" id="SEYY01020824">
    <property type="protein sequence ID" value="KAB7496984.1"/>
    <property type="molecule type" value="Genomic_DNA"/>
</dbReference>
<dbReference type="InterPro" id="IPR012162">
    <property type="entry name" value="PNPase"/>
</dbReference>